<comment type="caution">
    <text evidence="3">The sequence shown here is derived from an EMBL/GenBank/DDBJ whole genome shotgun (WGS) entry which is preliminary data.</text>
</comment>
<protein>
    <submittedName>
        <fullName evidence="3">CHAD domain containing protein</fullName>
    </submittedName>
</protein>
<dbReference type="SMART" id="SM01118">
    <property type="entry name" value="CYTH"/>
    <property type="match status" value="1"/>
</dbReference>
<dbReference type="SMART" id="SM00880">
    <property type="entry name" value="CHAD"/>
    <property type="match status" value="1"/>
</dbReference>
<gene>
    <name evidence="3" type="ORF">AWT59_2999</name>
</gene>
<evidence type="ECO:0000313" key="4">
    <source>
        <dbReference type="Proteomes" id="UP000070578"/>
    </source>
</evidence>
<organism evidence="3 4">
    <name type="scientific">Candidatus Gallionella acididurans</name>
    <dbReference type="NCBI Taxonomy" id="1796491"/>
    <lineage>
        <taxon>Bacteria</taxon>
        <taxon>Pseudomonadati</taxon>
        <taxon>Pseudomonadota</taxon>
        <taxon>Betaproteobacteria</taxon>
        <taxon>Nitrosomonadales</taxon>
        <taxon>Gallionellaceae</taxon>
        <taxon>Gallionella</taxon>
    </lineage>
</organism>
<dbReference type="PANTHER" id="PTHR39569">
    <property type="entry name" value="INORGANIC TRIPHOSPHATASE"/>
    <property type="match status" value="1"/>
</dbReference>
<dbReference type="SUPFAM" id="SSF55154">
    <property type="entry name" value="CYTH-like phosphatases"/>
    <property type="match status" value="1"/>
</dbReference>
<feature type="domain" description="CHAD" evidence="2">
    <location>
        <begin position="217"/>
        <end position="395"/>
    </location>
</feature>
<proteinExistence type="predicted"/>
<dbReference type="InterPro" id="IPR033469">
    <property type="entry name" value="CYTH-like_dom_sf"/>
</dbReference>
<dbReference type="PATRIC" id="fig|1796491.3.peg.3287"/>
<dbReference type="Proteomes" id="UP000070578">
    <property type="component" value="Unassembled WGS sequence"/>
</dbReference>
<accession>A0A139BPZ0</accession>
<feature type="domain" description="CYTH" evidence="1">
    <location>
        <begin position="2"/>
        <end position="202"/>
    </location>
</feature>
<dbReference type="PANTHER" id="PTHR39569:SF1">
    <property type="entry name" value="INORGANIC TRIPHOSPHATASE"/>
    <property type="match status" value="1"/>
</dbReference>
<dbReference type="CDD" id="cd07756">
    <property type="entry name" value="CYTH-like_Pase_CHAD"/>
    <property type="match status" value="1"/>
</dbReference>
<name>A0A139BPZ0_9PROT</name>
<dbReference type="AlphaFoldDB" id="A0A139BPZ0"/>
<evidence type="ECO:0000259" key="1">
    <source>
        <dbReference type="PROSITE" id="PS51707"/>
    </source>
</evidence>
<sequence>MAVETELKLRVSPEQFARLRRHALLKAHSPTRPDTRRLYNIYYDTPKLDLHQSGMALRLRRVGQQWLQTLKGGGSVKAGLHQRSEWEVRVRGAALDFSGLAAEWDEHLPASWRKRLRPVFVTDFSRTSRMLLWQGAQIELCMDQGVISTEQRSTELCELELELKSGEPQQLFALAQALLDIVPFELEAVSKAEQGYRLLSGYLAHPLKSVAPVLAETDTLAEILKTQIWSCLQHFQNNLSGAMDGDDAEYLHQMRVALRRLRVVLRMAEKFRSDENLAALNRDISALFVTLGRIREWDVFIAQTMQPLCTQIKGHPGLQALLSAAMRQRSACHAVLRDAVQARELQRLLLRFSVWMHGDYWQHTEWHQAAENQEAVQNFASHRLRKLAKESLIKS</sequence>
<dbReference type="GO" id="GO:0046872">
    <property type="term" value="F:metal ion binding"/>
    <property type="evidence" value="ECO:0007669"/>
    <property type="project" value="TreeGrafter"/>
</dbReference>
<dbReference type="PROSITE" id="PS51707">
    <property type="entry name" value="CYTH"/>
    <property type="match status" value="1"/>
</dbReference>
<dbReference type="InterPro" id="IPR023577">
    <property type="entry name" value="CYTH_domain"/>
</dbReference>
<dbReference type="Pfam" id="PF05235">
    <property type="entry name" value="CHAD"/>
    <property type="match status" value="1"/>
</dbReference>
<evidence type="ECO:0000313" key="3">
    <source>
        <dbReference type="EMBL" id="KXS30873.1"/>
    </source>
</evidence>
<dbReference type="InterPro" id="IPR039013">
    <property type="entry name" value="YgiF"/>
</dbReference>
<dbReference type="InterPro" id="IPR007899">
    <property type="entry name" value="CHAD_dom"/>
</dbReference>
<reference evidence="3 4" key="1">
    <citation type="submission" date="2016-02" db="EMBL/GenBank/DDBJ databases">
        <authorList>
            <person name="Wen L."/>
            <person name="He K."/>
            <person name="Yang H."/>
        </authorList>
    </citation>
    <scope>NUCLEOTIDE SEQUENCE [LARGE SCALE GENOMIC DNA]</scope>
    <source>
        <strain evidence="3">ShG14-8</strain>
    </source>
</reference>
<reference evidence="3 4" key="2">
    <citation type="submission" date="2016-03" db="EMBL/GenBank/DDBJ databases">
        <title>New uncultured bacterium of the family Gallionellaceae from acid mine drainage: description and reconstruction of genome based on metagenomic analysis of microbial community.</title>
        <authorList>
            <person name="Kadnikov V."/>
            <person name="Ivasenko D."/>
            <person name="Beletsky A."/>
            <person name="Mardanov A."/>
            <person name="Danilova E."/>
            <person name="Pimenov N."/>
            <person name="Karnachuk O."/>
            <person name="Ravin N."/>
        </authorList>
    </citation>
    <scope>NUCLEOTIDE SEQUENCE [LARGE SCALE GENOMIC DNA]</scope>
    <source>
        <strain evidence="3">ShG14-8</strain>
    </source>
</reference>
<dbReference type="Gene3D" id="1.40.20.10">
    <property type="entry name" value="CHAD domain"/>
    <property type="match status" value="1"/>
</dbReference>
<dbReference type="Pfam" id="PF01928">
    <property type="entry name" value="CYTH"/>
    <property type="match status" value="1"/>
</dbReference>
<dbReference type="GO" id="GO:0050355">
    <property type="term" value="F:inorganic triphosphate phosphatase activity"/>
    <property type="evidence" value="ECO:0007669"/>
    <property type="project" value="InterPro"/>
</dbReference>
<dbReference type="InterPro" id="IPR038186">
    <property type="entry name" value="CHAD_dom_sf"/>
</dbReference>
<dbReference type="Gene3D" id="2.40.320.10">
    <property type="entry name" value="Hypothetical Protein Pfu-838710-001"/>
    <property type="match status" value="1"/>
</dbReference>
<evidence type="ECO:0000259" key="2">
    <source>
        <dbReference type="PROSITE" id="PS51708"/>
    </source>
</evidence>
<dbReference type="EMBL" id="LSLI01000127">
    <property type="protein sequence ID" value="KXS30873.1"/>
    <property type="molecule type" value="Genomic_DNA"/>
</dbReference>
<dbReference type="PROSITE" id="PS51708">
    <property type="entry name" value="CHAD"/>
    <property type="match status" value="1"/>
</dbReference>